<dbReference type="RefSeq" id="XP_024889714.1">
    <property type="nucleotide sequence ID" value="XM_025033946.1"/>
</dbReference>
<protein>
    <submittedName>
        <fullName evidence="5">Uncharacterized protein LOC112459356</fullName>
    </submittedName>
    <submittedName>
        <fullName evidence="6">Uncharacterized protein LOC112466062</fullName>
    </submittedName>
</protein>
<dbReference type="GO" id="GO:0043531">
    <property type="term" value="F:ADP binding"/>
    <property type="evidence" value="ECO:0007669"/>
    <property type="project" value="InterPro"/>
</dbReference>
<name>A0A6J1QEN6_9HYME</name>
<feature type="domain" description="NB-ARC" evidence="3">
    <location>
        <begin position="945"/>
        <end position="1106"/>
    </location>
</feature>
<dbReference type="Pfam" id="PF13424">
    <property type="entry name" value="TPR_12"/>
    <property type="match status" value="1"/>
</dbReference>
<dbReference type="Gene3D" id="3.40.50.300">
    <property type="entry name" value="P-loop containing nucleotide triphosphate hydrolases"/>
    <property type="match status" value="1"/>
</dbReference>
<dbReference type="Pfam" id="PF00931">
    <property type="entry name" value="NB-ARC"/>
    <property type="match status" value="1"/>
</dbReference>
<dbReference type="SUPFAM" id="SSF48452">
    <property type="entry name" value="TPR-like"/>
    <property type="match status" value="2"/>
</dbReference>
<dbReference type="Gene3D" id="3.90.70.80">
    <property type="match status" value="1"/>
</dbReference>
<reference evidence="5 6" key="1">
    <citation type="submission" date="2025-04" db="UniProtKB">
        <authorList>
            <consortium name="RefSeq"/>
        </authorList>
    </citation>
    <scope>IDENTIFICATION</scope>
    <source>
        <tissue evidence="5 6">Whole body</tissue>
    </source>
</reference>
<dbReference type="InterPro" id="IPR002182">
    <property type="entry name" value="NB-ARC"/>
</dbReference>
<dbReference type="PANTHER" id="PTHR46082:SF6">
    <property type="entry name" value="AAA+ ATPASE DOMAIN-CONTAINING PROTEIN-RELATED"/>
    <property type="match status" value="1"/>
</dbReference>
<dbReference type="PANTHER" id="PTHR46082">
    <property type="entry name" value="ATP/GTP-BINDING PROTEIN-RELATED"/>
    <property type="match status" value="1"/>
</dbReference>
<feature type="compositionally biased region" description="Low complexity" evidence="2">
    <location>
        <begin position="72"/>
        <end position="87"/>
    </location>
</feature>
<feature type="region of interest" description="Disordered" evidence="2">
    <location>
        <begin position="68"/>
        <end position="89"/>
    </location>
</feature>
<dbReference type="RefSeq" id="XP_024879170.1">
    <property type="nucleotide sequence ID" value="XM_025023402.1"/>
</dbReference>
<organism evidence="4 5">
    <name type="scientific">Temnothorax curvispinosus</name>
    <dbReference type="NCBI Taxonomy" id="300111"/>
    <lineage>
        <taxon>Eukaryota</taxon>
        <taxon>Metazoa</taxon>
        <taxon>Ecdysozoa</taxon>
        <taxon>Arthropoda</taxon>
        <taxon>Hexapoda</taxon>
        <taxon>Insecta</taxon>
        <taxon>Pterygota</taxon>
        <taxon>Neoptera</taxon>
        <taxon>Endopterygota</taxon>
        <taxon>Hymenoptera</taxon>
        <taxon>Apocrita</taxon>
        <taxon>Aculeata</taxon>
        <taxon>Formicoidea</taxon>
        <taxon>Formicidae</taxon>
        <taxon>Myrmicinae</taxon>
        <taxon>Temnothorax</taxon>
    </lineage>
</organism>
<dbReference type="Proteomes" id="UP000504618">
    <property type="component" value="Unplaced"/>
</dbReference>
<evidence type="ECO:0000256" key="1">
    <source>
        <dbReference type="PROSITE-ProRule" id="PRU00023"/>
    </source>
</evidence>
<dbReference type="CDD" id="cd22754">
    <property type="entry name" value="OTU_wMelOTU-like"/>
    <property type="match status" value="1"/>
</dbReference>
<proteinExistence type="predicted"/>
<sequence>MHRLLLGADKTAWCRLSPERRFSSFQKHKNFENIQKLLPDSYKASNLKKEGVNSQVVKPLEEEQRIGQIKKSSQYSQEQDLQQQLDSGPSFKRSDYNLLLELPDNFKVGQAIADGNCFFDSFRQGLEQQLGIKVTVEQLRIDCQKFAQNNPLDWFINAIANSHDNTGVVREETTDSYIENILNNNRWGDPEVEGRILCEKYSTPTNRLKLHVIEKHIVNGEEVRTDQIIDSEGSKSVNKINYNEENTIHIVNRGTAHFEPVLRVQEIEHHEQRSSDFSDYDDELTPEEELIYTIKSSDSEEEKLTKIKKLFEKKPKPNINFQDKNNDTPLHIAVRKKELKVIESLVKNGAKNDIKNNRDKSPLDIANRLNRQTIIQILETPLDSKPQQHKKPLNKQFEYKGGQQPSGHPVSITARQQEQSQYRNKNTNVDSQNTLRKERDHGLHGNMYQLKLLMLFLHRGVSHEYSFRLSTEIKEAKKFDDLVFEYTKDGRKEYRFLQAKHKLDESKEKITADSLLTESDGDYSLTKYFFSYQDSKKEKLFKDGSIKDVTICTNINFDFKQLEKAHIRVEKIEGEDDILDVKSDKKQPMRYRFNEDVTSLLKLKLQNCSLTKLARRLAECFLKNSFIQHGNDIFKSYHLALAKEVINIQTKQFHVKFIGISEDANKFREAFIEEIKRQSEGKLTLENINKAITDKEKIIDDKQVGLDLSPKFGEGEGKKNWPNNENLTGLATRLAECVLKNSSINHNDDIFEPYHLALAEEVINIQTKQFHNKFIERISEDANKFRKAFTEEIKKKSKEKLTLKNINKAITNKDKIIDDKEVGLNLSKNFGKGEDKNWPNNAICNDDVEDYLNHLVFAVDQPNEDELGEIIKDEIGNELGLDLITTENIYNKFFMTMLNWLQGKERDRFLSYEEGKKFFEEARRGIPIWFGVKEPVTLFTGRIEKLDELHKALQNRGEVVISQMTSVTGLGGVGKSELARKYISEHSKDYDDNFIWINAESYGTLAESFRNLAQDKLKINTKNIDGEEKDIKPIVEKVYKFFAKRKALFVFDNAEKYKTYREGDEGINKFLPSGPNKPYVLITSRNQEWGEIKSLPLDVFTEEEAITFIKKALEGVVELEKNEVKRLAEELQYFPLALKQAVAYIKKENNTLKKWDTDVFTITRYKIEADNLLELKTFLQEGDEDRYAKTVLTTWTITIDKIKEELCGKQALEILNIMAYFAPDKIPIECIFSKLISNKKALRNAVELLDQYSMANLEQGVLNIHRLVQQVTRIKLNRQNKEKEILGEALKLFQDGNSQIDQFSHNLRLSNVDHAISVWSYANKHEKLVRKFSSLPVLIVSELNATLRYQEAHTFGSNALELLKKILGDNHFSVLSTMNIIASVLYTQGKYEDSAEIYRKLQEKLDIIKLKKNEFLDDPNIGVIRNAQGRHDEALEIYPCQYNLVKKNEIYSDDKIEHNLVFAVFKKSIMQRKKLVCFIENIEIMYQNPYSFKRTEEVLESDHESTLNTKSNIAAVLKMGKYEEALKLYYKEVYEKKKRPNHPDTLTSYNNFAFLLYKQENYNQALEIANEVDKEREKLIPNHPRTLTGKFLIIQILVAQGEYDKALEKFEEIKSAYLKIEIKKNLESDRIDATAWRDYLTSKRRHEPRIVIRQSIKCSIVDEQDNLLQLEIFITKTDSRGRLAPLPRTPMLLSSGMLLANSNESVRHMSHREYSLRGSLSTNYKQVRQSKRAKTKVWNPLCLPEVNQSQLIQLVDKVRVTGESQSLANNLISNQKVMGHLNRVGKISGMTMHGMMAKNILANFLNGNYQGVAINVNFIAGDQGFAKVAETTWQIFKSSIPVFLLVEL</sequence>
<dbReference type="InterPro" id="IPR002110">
    <property type="entry name" value="Ankyrin_rpt"/>
</dbReference>
<dbReference type="InterPro" id="IPR036770">
    <property type="entry name" value="Ankyrin_rpt-contain_sf"/>
</dbReference>
<dbReference type="Pfam" id="PF12796">
    <property type="entry name" value="Ank_2"/>
    <property type="match status" value="1"/>
</dbReference>
<dbReference type="Gene3D" id="1.25.40.20">
    <property type="entry name" value="Ankyrin repeat-containing domain"/>
    <property type="match status" value="1"/>
</dbReference>
<evidence type="ECO:0000313" key="5">
    <source>
        <dbReference type="RefSeq" id="XP_024879170.1"/>
    </source>
</evidence>
<dbReference type="OrthoDB" id="8123811at2759"/>
<feature type="repeat" description="ANK" evidence="1">
    <location>
        <begin position="325"/>
        <end position="357"/>
    </location>
</feature>
<keyword evidence="1" id="KW-0040">ANK repeat</keyword>
<dbReference type="SMART" id="SM00248">
    <property type="entry name" value="ANK"/>
    <property type="match status" value="1"/>
</dbReference>
<evidence type="ECO:0000313" key="4">
    <source>
        <dbReference type="Proteomes" id="UP000504618"/>
    </source>
</evidence>
<dbReference type="InterPro" id="IPR053137">
    <property type="entry name" value="NLR-like"/>
</dbReference>
<feature type="region of interest" description="Disordered" evidence="2">
    <location>
        <begin position="397"/>
        <end position="433"/>
    </location>
</feature>
<dbReference type="PROSITE" id="PS50088">
    <property type="entry name" value="ANK_REPEAT"/>
    <property type="match status" value="1"/>
</dbReference>
<dbReference type="Gene3D" id="1.25.40.10">
    <property type="entry name" value="Tetratricopeptide repeat domain"/>
    <property type="match status" value="2"/>
</dbReference>
<dbReference type="InterPro" id="IPR027417">
    <property type="entry name" value="P-loop_NTPase"/>
</dbReference>
<gene>
    <name evidence="5" type="primary">LOC112459356</name>
    <name evidence="6" type="synonym">LOC112466062</name>
</gene>
<dbReference type="GeneID" id="112459356"/>
<evidence type="ECO:0000313" key="6">
    <source>
        <dbReference type="RefSeq" id="XP_024889714.1"/>
    </source>
</evidence>
<keyword evidence="4" id="KW-1185">Reference proteome</keyword>
<dbReference type="SUPFAM" id="SSF52540">
    <property type="entry name" value="P-loop containing nucleoside triphosphate hydrolases"/>
    <property type="match status" value="1"/>
</dbReference>
<dbReference type="InterPro" id="IPR011990">
    <property type="entry name" value="TPR-like_helical_dom_sf"/>
</dbReference>
<dbReference type="SUPFAM" id="SSF48403">
    <property type="entry name" value="Ankyrin repeat"/>
    <property type="match status" value="1"/>
</dbReference>
<accession>A0A6J1QEN6</accession>
<feature type="compositionally biased region" description="Polar residues" evidence="2">
    <location>
        <begin position="413"/>
        <end position="433"/>
    </location>
</feature>
<evidence type="ECO:0000256" key="2">
    <source>
        <dbReference type="SAM" id="MobiDB-lite"/>
    </source>
</evidence>
<dbReference type="PROSITE" id="PS50297">
    <property type="entry name" value="ANK_REP_REGION"/>
    <property type="match status" value="1"/>
</dbReference>
<evidence type="ECO:0000259" key="3">
    <source>
        <dbReference type="Pfam" id="PF00931"/>
    </source>
</evidence>